<keyword evidence="8" id="KW-1185">Reference proteome</keyword>
<dbReference type="GO" id="GO:0030154">
    <property type="term" value="P:cell differentiation"/>
    <property type="evidence" value="ECO:0007669"/>
    <property type="project" value="UniProtKB-KW"/>
</dbReference>
<protein>
    <recommendedName>
        <fullName evidence="9">FRIGIDA-like protein</fullName>
    </recommendedName>
</protein>
<comment type="similarity">
    <text evidence="1">Belongs to the Frigida family.</text>
</comment>
<dbReference type="PANTHER" id="PTHR31791">
    <property type="entry name" value="FRIGIDA-LIKE PROTEIN 3-RELATED"/>
    <property type="match status" value="1"/>
</dbReference>
<evidence type="ECO:0000256" key="1">
    <source>
        <dbReference type="ARBA" id="ARBA00008956"/>
    </source>
</evidence>
<dbReference type="Pfam" id="PF07899">
    <property type="entry name" value="Frigida"/>
    <property type="match status" value="3"/>
</dbReference>
<dbReference type="EMBL" id="JBCGBO010000003">
    <property type="protein sequence ID" value="KAK9215362.1"/>
    <property type="molecule type" value="Genomic_DNA"/>
</dbReference>
<evidence type="ECO:0008006" key="9">
    <source>
        <dbReference type="Google" id="ProtNLM"/>
    </source>
</evidence>
<dbReference type="SUPFAM" id="SSF57997">
    <property type="entry name" value="Tropomyosin"/>
    <property type="match status" value="3"/>
</dbReference>
<feature type="coiled-coil region" evidence="5">
    <location>
        <begin position="1258"/>
        <end position="1453"/>
    </location>
</feature>
<dbReference type="GO" id="GO:0009908">
    <property type="term" value="P:flower development"/>
    <property type="evidence" value="ECO:0007669"/>
    <property type="project" value="UniProtKB-KW"/>
</dbReference>
<evidence type="ECO:0000256" key="6">
    <source>
        <dbReference type="SAM" id="MobiDB-lite"/>
    </source>
</evidence>
<keyword evidence="5" id="KW-0175">Coiled coil</keyword>
<feature type="coiled-coil region" evidence="5">
    <location>
        <begin position="53"/>
        <end position="118"/>
    </location>
</feature>
<feature type="region of interest" description="Disordered" evidence="6">
    <location>
        <begin position="1746"/>
        <end position="1776"/>
    </location>
</feature>
<evidence type="ECO:0000313" key="8">
    <source>
        <dbReference type="Proteomes" id="UP001428341"/>
    </source>
</evidence>
<proteinExistence type="inferred from homology"/>
<keyword evidence="2" id="KW-0217">Developmental protein</keyword>
<evidence type="ECO:0000256" key="3">
    <source>
        <dbReference type="ARBA" id="ARBA00022782"/>
    </source>
</evidence>
<sequence length="1809" mass="208366">MKNCDNNKEELRLAESKKEILRRSYDLAHAQANSVLNFTVQWKDLEEHLDISMKSLEKQSNDVDSKIRLLDQRAKEIESKESDLVLAERRIKECNFELACKEKQLELVQKRIGECECELQLKEGELNLVKKSVEEWLEKLNLKMEEVGLVEKSNDKSLVDQRRLENLIKDFCEQIELKEKDLRKIRSSIEECEKELVMKEKHASSLQSLIEDYAEELESKEKLYDEIKKSIIQCETKLDCKKKELELTQTSIIELSLELHLEEEKLESLQRIVRLRENELDSKEEKLDSMKEEMKKYFNDIELKEREFNGIRKCIEKRSQELTLKEKQLKCVQESLEGCRNEFEEKENELISVEKLIDKCSEELELKKKHLCVIENSAAELSDECESNELELDLIQTMAIGYLKQLKEKEKQFHSLKEALDERWQDLEIKERKFEERVKEFELREKEIESIRKAVEDRSKNLELKEKKLSNNLHLQVKIEQPESLKGNEGTKQLSLQSCTMITGKNLQLLLNQHLQKHDLVFGEISHTLTKACDPASLVLDAMEGFYPPHSREGDMEFDVSIIRRTCILLLEQLSSVTPEINPQVRDEAMKVAGEWKKKMRVAEDNSLEVLGFLHLLAAYGLGPSFDGIELESLLDIVAQHRQTSKLRQSLGFAEKAHGLQCSTTREARSCLSLLNKHDLGHNEVLQLLHLAPDPAMFVLDFIHHWKSQGAGFEEDNVKCCILVLEKLKEVLPIINPRVKGEAMKLAVEWKTKMGVGTLNSLEVLVFLQLLGTFELVASFNRVEIVELLWTISEHKQAPETCRALGFTDIVANFVRNLIGRKKHIAAIRFICAFKLTDIAKPEAIFKQYLDDNISDIHRKGNNSSDAKACQFSLHRMIWPLLNHRVKAMDFEVNALTFLIECFKENKLESSLLIENIKQRIVQLEMAKADCRRHSTPAPSATIQLQLASRNNYNIGTSTPTNQPVPSHTNQPQHSGINHSIGFSASREQPQLQNNYKRPRIEPLTTRAYMPQIPASVNLHRSSPTMQHGPGVALSGGQMQFDHIASNHLRVRANMGAGQTSNVTGNQNLHHFQYKDFFLCIHIKPAALNFEGNIAGSVSKMENCTVNISEELRAAESKKQALRRSFDIAHEQANSVLKFTVQWKDLEKHFDLGKKSLEKQSNDVDMKIMLLDQRGKEIESKESDLVLVEERIKECNFELACKQKELGLVQKMIGECDCELQLKESELNLLSASLDLKREELSLVQESVNNCQVDQKKMELLKNLLEKCCDEIELKEKKLGEVQRLVEEREKQIALKDSKISSIQSMIEEYEEELKAKEKSYDEVKKSLRLCETKLECKKKELERTQSSIKELLVQFNSEDEKLESFRRRVRQRENEVESIERELDSMKKKQKKYSDDIGMKEREYNGLKKEVEDLSQELASKDKLLKFFKKSIEECSREFQVKKEELSSIKSEIVECSDEVELKRNELNLIQHESNKLQFDLIQTMEIGYLRELKEKEKLFDSLKKGLEDHFQDLEVKERLFEKRVKDFEIREKEFDSIQKTVEGQGKNLELQVKIEEQENLTSKGRNLQLLLNQHLQKHDLIFGKIFNTIKRARDPASLVLDAMSGFYPPHSSERDVEFQVGIIRRSWILLLEQLLTVAPEINAQVRDEALKVAGEWKKKMRVGVENSLEVLGFLHLLAAYRLASALDGNELESLLLIVAQHRQTPKLRQTLGFADKVTGPQRSTATEGRSSLPMLVGISAHTCQPVPRPRNQPQYSGANHSTSTSSPRVQPKLQNHDSTFRACTLQTPASVARSGGQAQFAPLASEM</sequence>
<dbReference type="Proteomes" id="UP001428341">
    <property type="component" value="Unassembled WGS sequence"/>
</dbReference>
<feature type="coiled-coil region" evidence="5">
    <location>
        <begin position="403"/>
        <end position="472"/>
    </location>
</feature>
<dbReference type="PANTHER" id="PTHR31791:SF70">
    <property type="entry name" value="FRIGIDA-LIKE PROTEIN"/>
    <property type="match status" value="1"/>
</dbReference>
<keyword evidence="4" id="KW-0287">Flowering</keyword>
<feature type="coiled-coil region" evidence="5">
    <location>
        <begin position="175"/>
        <end position="363"/>
    </location>
</feature>
<dbReference type="Gene3D" id="1.10.287.1490">
    <property type="match status" value="1"/>
</dbReference>
<reference evidence="7 8" key="1">
    <citation type="submission" date="2024-05" db="EMBL/GenBank/DDBJ databases">
        <title>Haplotype-resolved chromosome-level genome assembly of Huyou (Citrus changshanensis).</title>
        <authorList>
            <person name="Miao C."/>
            <person name="Chen W."/>
            <person name="Wu Y."/>
            <person name="Wang L."/>
            <person name="Zhao S."/>
            <person name="Grierson D."/>
            <person name="Xu C."/>
            <person name="Chen K."/>
        </authorList>
    </citation>
    <scope>NUCLEOTIDE SEQUENCE [LARGE SCALE GENOMIC DNA]</scope>
    <source>
        <strain evidence="7">01-14</strain>
        <tissue evidence="7">Leaf</tissue>
    </source>
</reference>
<feature type="compositionally biased region" description="Polar residues" evidence="6">
    <location>
        <begin position="1753"/>
        <end position="1775"/>
    </location>
</feature>
<keyword evidence="3" id="KW-0221">Differentiation</keyword>
<comment type="caution">
    <text evidence="7">The sequence shown here is derived from an EMBL/GenBank/DDBJ whole genome shotgun (WGS) entry which is preliminary data.</text>
</comment>
<gene>
    <name evidence="7" type="ORF">WN944_007367</name>
</gene>
<organism evidence="7 8">
    <name type="scientific">Citrus x changshan-huyou</name>
    <dbReference type="NCBI Taxonomy" id="2935761"/>
    <lineage>
        <taxon>Eukaryota</taxon>
        <taxon>Viridiplantae</taxon>
        <taxon>Streptophyta</taxon>
        <taxon>Embryophyta</taxon>
        <taxon>Tracheophyta</taxon>
        <taxon>Spermatophyta</taxon>
        <taxon>Magnoliopsida</taxon>
        <taxon>eudicotyledons</taxon>
        <taxon>Gunneridae</taxon>
        <taxon>Pentapetalae</taxon>
        <taxon>rosids</taxon>
        <taxon>malvids</taxon>
        <taxon>Sapindales</taxon>
        <taxon>Rutaceae</taxon>
        <taxon>Aurantioideae</taxon>
        <taxon>Citrus</taxon>
    </lineage>
</organism>
<name>A0AAP0MNJ2_9ROSI</name>
<evidence type="ECO:0000256" key="5">
    <source>
        <dbReference type="SAM" id="Coils"/>
    </source>
</evidence>
<dbReference type="InterPro" id="IPR012474">
    <property type="entry name" value="Frigida"/>
</dbReference>
<accession>A0AAP0MNJ2</accession>
<evidence type="ECO:0000313" key="7">
    <source>
        <dbReference type="EMBL" id="KAK9215362.1"/>
    </source>
</evidence>
<evidence type="ECO:0000256" key="2">
    <source>
        <dbReference type="ARBA" id="ARBA00022473"/>
    </source>
</evidence>
<evidence type="ECO:0000256" key="4">
    <source>
        <dbReference type="ARBA" id="ARBA00023089"/>
    </source>
</evidence>